<sequence>MSSGRDISEKGTEEKVKSERELEKERKKAEKDAKFKAKMAAQAKLSGGKAVREGGEKEKRKNKADEEQLGEYIEEIKKGEKKILKPMDDSPFTKAYVPKVVESAWNDWWDKKGFFKPEYNVEHRGELAMEKGSFTIPMPPPNVTGKLHCGHALATALQDILIRWHRMQGYQTLYLPGCDHAGISTQSVVENMLWRRQKKTRHDLGRPKFLETVMEWKNDHHDWIVSVLKRMGGSFDWTREAFTMDENLSAAVTETFVRLHEKGLIYRSNRLVNWCTQLNTALSNLEVDNKEIPGRTLLDVPGYDRKVEFGVLTSFKYPINGKEGEFIVVATTRPETMLGDTAIAVHPNDSRYKGLVDTGAMAKHPFLDRLLPIIADDYVDPGFGTGAVKITPAHDPNDFAIGKRHNLGFINILTDDGHLNHNAGPFKGQKRFDARYSVIDRLNELGLFVKQEDNAMKVPLCSKSKDVIEPLQKPQWWMKIKELSEPAIQVVKDGKIKIRPETSERVYYHWMENINDWCLSRQLWWGHQIPAYFVKIEGKHDDSSDNDSSNNELWVTGRTLEEATEKAKIKFKGKNFTLVQDEDVLDTWFSSGLWPFSTLGWPKETNDLKELFPTSVLETGWDILPFWVARMIMLSLKLTGKIPFKEVYCHSLIRDSEGRKMSKSLGNVVDPIDIMTGIGLQQLKDKLLMGNLDPKELKTAERYQNTAFPQGIPECGADALRMALCGYTTGGGDISFDVSVIHGYRKFCNKIYQATKVQKTGKETLPERWILHKLAKASKDMSEHLASRDFSLATQVGYKYFLNNLCDVFIENSKAILDDSSAEHKEGTKQTLYTALEGGLLLLHPFMPFLTEELFQRLPRRQGDKTPSITVADFPDFDILQVFYDLGAEKEYELLVDISKGLRSLTAEYGIKRSAQTFIHPLDDATHKILQTSTSRLSILSLGGKNIGSLTILAPADPAPTDSAVYIIGTSATVYLNVEGQIDIDKEITKAKARRNKANETIRKQLKIMDPSWEAKASELVKDAELEKLRAAELESGNFEKTIAQFEKMKMT</sequence>
<evidence type="ECO:0000259" key="16">
    <source>
        <dbReference type="Pfam" id="PF00133"/>
    </source>
</evidence>
<evidence type="ECO:0000313" key="19">
    <source>
        <dbReference type="Proteomes" id="UP000799778"/>
    </source>
</evidence>
<dbReference type="Proteomes" id="UP000799778">
    <property type="component" value="Unassembled WGS sequence"/>
</dbReference>
<keyword evidence="9 14" id="KW-0648">Protein biosynthesis</keyword>
<feature type="compositionally biased region" description="Low complexity" evidence="15">
    <location>
        <begin position="38"/>
        <end position="49"/>
    </location>
</feature>
<evidence type="ECO:0000256" key="14">
    <source>
        <dbReference type="RuleBase" id="RU363035"/>
    </source>
</evidence>
<dbReference type="Gene3D" id="1.10.730.10">
    <property type="entry name" value="Isoleucyl-tRNA Synthetase, Domain 1"/>
    <property type="match status" value="1"/>
</dbReference>
<feature type="compositionally biased region" description="Basic and acidic residues" evidence="15">
    <location>
        <begin position="50"/>
        <end position="66"/>
    </location>
</feature>
<evidence type="ECO:0000256" key="7">
    <source>
        <dbReference type="ARBA" id="ARBA00022741"/>
    </source>
</evidence>
<dbReference type="CDD" id="cd00817">
    <property type="entry name" value="ValRS_core"/>
    <property type="match status" value="1"/>
</dbReference>
<evidence type="ECO:0000256" key="1">
    <source>
        <dbReference type="ARBA" id="ARBA00004173"/>
    </source>
</evidence>
<dbReference type="HAMAP" id="MF_02004">
    <property type="entry name" value="Val_tRNA_synth_type1"/>
    <property type="match status" value="1"/>
</dbReference>
<keyword evidence="8 14" id="KW-0067">ATP-binding</keyword>
<dbReference type="CDD" id="cd07962">
    <property type="entry name" value="Anticodon_Ia_Val"/>
    <property type="match status" value="1"/>
</dbReference>
<dbReference type="SUPFAM" id="SSF47323">
    <property type="entry name" value="Anticodon-binding domain of a subclass of class I aminoacyl-tRNA synthetases"/>
    <property type="match status" value="1"/>
</dbReference>
<dbReference type="PROSITE" id="PS00178">
    <property type="entry name" value="AA_TRNA_LIGASE_I"/>
    <property type="match status" value="1"/>
</dbReference>
<dbReference type="GO" id="GO:0005524">
    <property type="term" value="F:ATP binding"/>
    <property type="evidence" value="ECO:0007669"/>
    <property type="project" value="UniProtKB-KW"/>
</dbReference>
<evidence type="ECO:0000256" key="5">
    <source>
        <dbReference type="ARBA" id="ARBA00022490"/>
    </source>
</evidence>
<dbReference type="GO" id="GO:0005829">
    <property type="term" value="C:cytosol"/>
    <property type="evidence" value="ECO:0007669"/>
    <property type="project" value="TreeGrafter"/>
</dbReference>
<gene>
    <name evidence="18" type="ORF">BU24DRAFT_456206</name>
</gene>
<evidence type="ECO:0000256" key="12">
    <source>
        <dbReference type="ARBA" id="ARBA00040837"/>
    </source>
</evidence>
<dbReference type="InterPro" id="IPR014729">
    <property type="entry name" value="Rossmann-like_a/b/a_fold"/>
</dbReference>
<dbReference type="Gene3D" id="3.90.740.10">
    <property type="entry name" value="Valyl/Leucyl/Isoleucyl-tRNA synthetase, editing domain"/>
    <property type="match status" value="1"/>
</dbReference>
<dbReference type="InterPro" id="IPR009080">
    <property type="entry name" value="tRNAsynth_Ia_anticodon-bd"/>
</dbReference>
<feature type="compositionally biased region" description="Basic and acidic residues" evidence="15">
    <location>
        <begin position="1"/>
        <end position="35"/>
    </location>
</feature>
<keyword evidence="6 14" id="KW-0436">Ligase</keyword>
<evidence type="ECO:0000256" key="9">
    <source>
        <dbReference type="ARBA" id="ARBA00022917"/>
    </source>
</evidence>
<feature type="domain" description="Aminoacyl-tRNA synthetase class Ia" evidence="16">
    <location>
        <begin position="105"/>
        <end position="737"/>
    </location>
</feature>
<dbReference type="Pfam" id="PF08264">
    <property type="entry name" value="Anticodon_1"/>
    <property type="match status" value="1"/>
</dbReference>
<evidence type="ECO:0000313" key="18">
    <source>
        <dbReference type="EMBL" id="KAF2008698.1"/>
    </source>
</evidence>
<comment type="catalytic activity">
    <reaction evidence="13">
        <text>tRNA(Val) + L-valine + ATP = L-valyl-tRNA(Val) + AMP + diphosphate</text>
        <dbReference type="Rhea" id="RHEA:10704"/>
        <dbReference type="Rhea" id="RHEA-COMP:9672"/>
        <dbReference type="Rhea" id="RHEA-COMP:9708"/>
        <dbReference type="ChEBI" id="CHEBI:30616"/>
        <dbReference type="ChEBI" id="CHEBI:33019"/>
        <dbReference type="ChEBI" id="CHEBI:57762"/>
        <dbReference type="ChEBI" id="CHEBI:78442"/>
        <dbReference type="ChEBI" id="CHEBI:78537"/>
        <dbReference type="ChEBI" id="CHEBI:456215"/>
        <dbReference type="EC" id="6.1.1.9"/>
    </reaction>
</comment>
<evidence type="ECO:0000256" key="6">
    <source>
        <dbReference type="ARBA" id="ARBA00022598"/>
    </source>
</evidence>
<keyword evidence="7 14" id="KW-0547">Nucleotide-binding</keyword>
<dbReference type="GeneID" id="54288822"/>
<dbReference type="InterPro" id="IPR009008">
    <property type="entry name" value="Val/Leu/Ile-tRNA-synth_edit"/>
</dbReference>
<accession>A0A6A5X6X8</accession>
<dbReference type="InterPro" id="IPR002303">
    <property type="entry name" value="Valyl-tRNA_ligase"/>
</dbReference>
<dbReference type="InterPro" id="IPR002300">
    <property type="entry name" value="aa-tRNA-synth_Ia"/>
</dbReference>
<dbReference type="Gene3D" id="3.40.50.620">
    <property type="entry name" value="HUPs"/>
    <property type="match status" value="2"/>
</dbReference>
<dbReference type="OrthoDB" id="629407at2759"/>
<dbReference type="Pfam" id="PF00133">
    <property type="entry name" value="tRNA-synt_1"/>
    <property type="match status" value="1"/>
</dbReference>
<dbReference type="EC" id="6.1.1.9" evidence="4"/>
<comment type="subcellular location">
    <subcellularLocation>
        <location evidence="2">Cytoplasm</location>
    </subcellularLocation>
    <subcellularLocation>
        <location evidence="1">Mitochondrion</location>
    </subcellularLocation>
</comment>
<dbReference type="InterPro" id="IPR033705">
    <property type="entry name" value="Anticodon_Ia_Val"/>
</dbReference>
<dbReference type="GO" id="GO:0006438">
    <property type="term" value="P:valyl-tRNA aminoacylation"/>
    <property type="evidence" value="ECO:0007669"/>
    <property type="project" value="InterPro"/>
</dbReference>
<dbReference type="RefSeq" id="XP_033377037.1">
    <property type="nucleotide sequence ID" value="XM_033531425.1"/>
</dbReference>
<keyword evidence="5" id="KW-0963">Cytoplasm</keyword>
<evidence type="ECO:0000256" key="13">
    <source>
        <dbReference type="ARBA" id="ARBA00047552"/>
    </source>
</evidence>
<dbReference type="PANTHER" id="PTHR11946">
    <property type="entry name" value="VALYL-TRNA SYNTHETASES"/>
    <property type="match status" value="1"/>
</dbReference>
<evidence type="ECO:0000256" key="11">
    <source>
        <dbReference type="ARBA" id="ARBA00029936"/>
    </source>
</evidence>
<evidence type="ECO:0000256" key="15">
    <source>
        <dbReference type="SAM" id="MobiDB-lite"/>
    </source>
</evidence>
<dbReference type="NCBIfam" id="TIGR00422">
    <property type="entry name" value="valS"/>
    <property type="match status" value="1"/>
</dbReference>
<dbReference type="FunFam" id="3.40.50.620:FF:000020">
    <property type="entry name" value="Valine--tRNA ligase, mitochondrial"/>
    <property type="match status" value="1"/>
</dbReference>
<dbReference type="GO" id="GO:0002161">
    <property type="term" value="F:aminoacyl-tRNA deacylase activity"/>
    <property type="evidence" value="ECO:0007669"/>
    <property type="project" value="InterPro"/>
</dbReference>
<evidence type="ECO:0000256" key="2">
    <source>
        <dbReference type="ARBA" id="ARBA00004496"/>
    </source>
</evidence>
<evidence type="ECO:0000256" key="3">
    <source>
        <dbReference type="ARBA" id="ARBA00005594"/>
    </source>
</evidence>
<dbReference type="FunFam" id="1.10.730.10:FF:000009">
    <property type="entry name" value="Valine--tRNA ligase, mitochondrial"/>
    <property type="match status" value="1"/>
</dbReference>
<dbReference type="AlphaFoldDB" id="A0A6A5X6X8"/>
<dbReference type="PANTHER" id="PTHR11946:SF109">
    <property type="entry name" value="VALINE--TRNA LIGASE"/>
    <property type="match status" value="1"/>
</dbReference>
<proteinExistence type="inferred from homology"/>
<dbReference type="SUPFAM" id="SSF50677">
    <property type="entry name" value="ValRS/IleRS/LeuRS editing domain"/>
    <property type="match status" value="1"/>
</dbReference>
<dbReference type="EMBL" id="ML978082">
    <property type="protein sequence ID" value="KAF2008698.1"/>
    <property type="molecule type" value="Genomic_DNA"/>
</dbReference>
<dbReference type="InterPro" id="IPR013155">
    <property type="entry name" value="M/V/L/I-tRNA-synth_anticd-bd"/>
</dbReference>
<dbReference type="GO" id="GO:0004832">
    <property type="term" value="F:valine-tRNA ligase activity"/>
    <property type="evidence" value="ECO:0007669"/>
    <property type="project" value="UniProtKB-EC"/>
</dbReference>
<evidence type="ECO:0000259" key="17">
    <source>
        <dbReference type="Pfam" id="PF08264"/>
    </source>
</evidence>
<reference evidence="18" key="1">
    <citation type="journal article" date="2020" name="Stud. Mycol.">
        <title>101 Dothideomycetes genomes: a test case for predicting lifestyles and emergence of pathogens.</title>
        <authorList>
            <person name="Haridas S."/>
            <person name="Albert R."/>
            <person name="Binder M."/>
            <person name="Bloem J."/>
            <person name="Labutti K."/>
            <person name="Salamov A."/>
            <person name="Andreopoulos B."/>
            <person name="Baker S."/>
            <person name="Barry K."/>
            <person name="Bills G."/>
            <person name="Bluhm B."/>
            <person name="Cannon C."/>
            <person name="Castanera R."/>
            <person name="Culley D."/>
            <person name="Daum C."/>
            <person name="Ezra D."/>
            <person name="Gonzalez J."/>
            <person name="Henrissat B."/>
            <person name="Kuo A."/>
            <person name="Liang C."/>
            <person name="Lipzen A."/>
            <person name="Lutzoni F."/>
            <person name="Magnuson J."/>
            <person name="Mondo S."/>
            <person name="Nolan M."/>
            <person name="Ohm R."/>
            <person name="Pangilinan J."/>
            <person name="Park H.-J."/>
            <person name="Ramirez L."/>
            <person name="Alfaro M."/>
            <person name="Sun H."/>
            <person name="Tritt A."/>
            <person name="Yoshinaga Y."/>
            <person name="Zwiers L.-H."/>
            <person name="Turgeon B."/>
            <person name="Goodwin S."/>
            <person name="Spatafora J."/>
            <person name="Crous P."/>
            <person name="Grigoriev I."/>
        </authorList>
    </citation>
    <scope>NUCLEOTIDE SEQUENCE</scope>
    <source>
        <strain evidence="18">CBS 175.79</strain>
    </source>
</reference>
<dbReference type="InterPro" id="IPR001412">
    <property type="entry name" value="aa-tRNA-synth_I_CS"/>
</dbReference>
<evidence type="ECO:0000256" key="4">
    <source>
        <dbReference type="ARBA" id="ARBA00013169"/>
    </source>
</evidence>
<dbReference type="NCBIfam" id="NF004349">
    <property type="entry name" value="PRK05729.1"/>
    <property type="match status" value="1"/>
</dbReference>
<evidence type="ECO:0000256" key="10">
    <source>
        <dbReference type="ARBA" id="ARBA00023146"/>
    </source>
</evidence>
<name>A0A6A5X6X8_9PLEO</name>
<evidence type="ECO:0000256" key="8">
    <source>
        <dbReference type="ARBA" id="ARBA00022840"/>
    </source>
</evidence>
<comment type="similarity">
    <text evidence="3 14">Belongs to the class-I aminoacyl-tRNA synthetase family.</text>
</comment>
<protein>
    <recommendedName>
        <fullName evidence="12">Valine--tRNA ligase, mitochondrial</fullName>
        <ecNumber evidence="4">6.1.1.9</ecNumber>
    </recommendedName>
    <alternativeName>
        <fullName evidence="11">Valyl-tRNA synthetase</fullName>
    </alternativeName>
</protein>
<dbReference type="FunFam" id="3.90.740.10:FF:000005">
    <property type="entry name" value="Valine--tRNA ligase, mitochondrial"/>
    <property type="match status" value="1"/>
</dbReference>
<keyword evidence="10 14" id="KW-0030">Aminoacyl-tRNA synthetase</keyword>
<organism evidence="18 19">
    <name type="scientific">Aaosphaeria arxii CBS 175.79</name>
    <dbReference type="NCBI Taxonomy" id="1450172"/>
    <lineage>
        <taxon>Eukaryota</taxon>
        <taxon>Fungi</taxon>
        <taxon>Dikarya</taxon>
        <taxon>Ascomycota</taxon>
        <taxon>Pezizomycotina</taxon>
        <taxon>Dothideomycetes</taxon>
        <taxon>Pleosporomycetidae</taxon>
        <taxon>Pleosporales</taxon>
        <taxon>Pleosporales incertae sedis</taxon>
        <taxon>Aaosphaeria</taxon>
    </lineage>
</organism>
<keyword evidence="19" id="KW-1185">Reference proteome</keyword>
<feature type="region of interest" description="Disordered" evidence="15">
    <location>
        <begin position="1"/>
        <end position="66"/>
    </location>
</feature>
<dbReference type="FunFam" id="3.40.50.620:FF:000078">
    <property type="entry name" value="Valine--tRNA ligase, mitochondrial"/>
    <property type="match status" value="1"/>
</dbReference>
<dbReference type="SUPFAM" id="SSF52374">
    <property type="entry name" value="Nucleotidylyl transferase"/>
    <property type="match status" value="1"/>
</dbReference>
<dbReference type="PRINTS" id="PR00986">
    <property type="entry name" value="TRNASYNTHVAL"/>
</dbReference>
<feature type="domain" description="Methionyl/Valyl/Leucyl/Isoleucyl-tRNA synthetase anticodon-binding" evidence="17">
    <location>
        <begin position="767"/>
        <end position="916"/>
    </location>
</feature>
<dbReference type="GO" id="GO:0005739">
    <property type="term" value="C:mitochondrion"/>
    <property type="evidence" value="ECO:0007669"/>
    <property type="project" value="UniProtKB-SubCell"/>
</dbReference>